<dbReference type="SMART" id="SM00957">
    <property type="entry name" value="SecA_DEAD"/>
    <property type="match status" value="1"/>
</dbReference>
<dbReference type="InterPro" id="IPR036266">
    <property type="entry name" value="SecA_Wing/Scaffold_sf"/>
</dbReference>
<dbReference type="Pfam" id="PF21090">
    <property type="entry name" value="P-loop_SecA"/>
    <property type="match status" value="1"/>
</dbReference>
<dbReference type="CDD" id="cd17928">
    <property type="entry name" value="DEXDc_SecA"/>
    <property type="match status" value="1"/>
</dbReference>
<dbReference type="InterPro" id="IPR011130">
    <property type="entry name" value="SecA_preprotein_X-link_dom"/>
</dbReference>
<dbReference type="InterPro" id="IPR014001">
    <property type="entry name" value="Helicase_ATP-bd"/>
</dbReference>
<dbReference type="PRINTS" id="PR00906">
    <property type="entry name" value="SECA"/>
</dbReference>
<evidence type="ECO:0000256" key="8">
    <source>
        <dbReference type="ARBA" id="ARBA00022927"/>
    </source>
</evidence>
<dbReference type="PROSITE" id="PS51194">
    <property type="entry name" value="HELICASE_CTER"/>
    <property type="match status" value="1"/>
</dbReference>
<evidence type="ECO:0000256" key="5">
    <source>
        <dbReference type="ARBA" id="ARBA00022490"/>
    </source>
</evidence>
<dbReference type="SUPFAM" id="SSF81767">
    <property type="entry name" value="Pre-protein crosslinking domain of SecA"/>
    <property type="match status" value="1"/>
</dbReference>
<dbReference type="InterPro" id="IPR001650">
    <property type="entry name" value="Helicase_C-like"/>
</dbReference>
<dbReference type="GO" id="GO:0043952">
    <property type="term" value="P:protein transport by the Sec complex"/>
    <property type="evidence" value="ECO:0007669"/>
    <property type="project" value="TreeGrafter"/>
</dbReference>
<feature type="binding site" evidence="12">
    <location>
        <position position="78"/>
    </location>
    <ligand>
        <name>ATP</name>
        <dbReference type="ChEBI" id="CHEBI:30616"/>
    </ligand>
</feature>
<dbReference type="Pfam" id="PF07516">
    <property type="entry name" value="SecA_SW"/>
    <property type="match status" value="1"/>
</dbReference>
<dbReference type="GO" id="GO:0031522">
    <property type="term" value="C:cell envelope Sec protein transport complex"/>
    <property type="evidence" value="ECO:0007669"/>
    <property type="project" value="TreeGrafter"/>
</dbReference>
<evidence type="ECO:0000313" key="17">
    <source>
        <dbReference type="Proteomes" id="UP001223646"/>
    </source>
</evidence>
<dbReference type="PROSITE" id="PS51196">
    <property type="entry name" value="SECA_MOTOR_DEAD"/>
    <property type="match status" value="1"/>
</dbReference>
<dbReference type="GO" id="GO:0005524">
    <property type="term" value="F:ATP binding"/>
    <property type="evidence" value="ECO:0007669"/>
    <property type="project" value="UniProtKB-UniRule"/>
</dbReference>
<dbReference type="HAMAP" id="MF_01382">
    <property type="entry name" value="SecA"/>
    <property type="match status" value="1"/>
</dbReference>
<keyword evidence="4 12" id="KW-1003">Cell membrane</keyword>
<dbReference type="PANTHER" id="PTHR30612:SF0">
    <property type="entry name" value="CHLOROPLAST PROTEIN-TRANSPORTING ATPASE"/>
    <property type="match status" value="1"/>
</dbReference>
<dbReference type="InterPro" id="IPR011115">
    <property type="entry name" value="SecA_DEAD"/>
</dbReference>
<evidence type="ECO:0000259" key="14">
    <source>
        <dbReference type="PROSITE" id="PS51194"/>
    </source>
</evidence>
<comment type="function">
    <text evidence="12">Part of the Sec protein translocase complex. Interacts with the SecYEG preprotein conducting channel. Has a central role in coupling the hydrolysis of ATP to the transfer of proteins into and across the cell membrane, serving as an ATP-driven molecular motor driving the stepwise translocation of polypeptide chains across the membrane.</text>
</comment>
<dbReference type="PROSITE" id="PS01312">
    <property type="entry name" value="SECA"/>
    <property type="match status" value="1"/>
</dbReference>
<feature type="binding site" evidence="12">
    <location>
        <position position="485"/>
    </location>
    <ligand>
        <name>ATP</name>
        <dbReference type="ChEBI" id="CHEBI:30616"/>
    </ligand>
</feature>
<dbReference type="InterPro" id="IPR036670">
    <property type="entry name" value="SecA_X-link_sf"/>
</dbReference>
<organism evidence="16 17">
    <name type="scientific">Corynebacterium amycolatum</name>
    <dbReference type="NCBI Taxonomy" id="43765"/>
    <lineage>
        <taxon>Bacteria</taxon>
        <taxon>Bacillati</taxon>
        <taxon>Actinomycetota</taxon>
        <taxon>Actinomycetes</taxon>
        <taxon>Mycobacteriales</taxon>
        <taxon>Corynebacteriaceae</taxon>
        <taxon>Corynebacterium</taxon>
    </lineage>
</organism>
<dbReference type="GO" id="GO:0005829">
    <property type="term" value="C:cytosol"/>
    <property type="evidence" value="ECO:0007669"/>
    <property type="project" value="TreeGrafter"/>
</dbReference>
<accession>A0AAW9SZ04</accession>
<dbReference type="Pfam" id="PF07517">
    <property type="entry name" value="SecA_DEAD"/>
    <property type="match status" value="1"/>
</dbReference>
<comment type="similarity">
    <text evidence="2 12">Belongs to the SecA family.</text>
</comment>
<comment type="caution">
    <text evidence="16">The sequence shown here is derived from an EMBL/GenBank/DDBJ whole genome shotgun (WGS) entry which is preliminary data.</text>
</comment>
<evidence type="ECO:0000256" key="1">
    <source>
        <dbReference type="ARBA" id="ARBA00004170"/>
    </source>
</evidence>
<evidence type="ECO:0000256" key="11">
    <source>
        <dbReference type="ARBA" id="ARBA00023136"/>
    </source>
</evidence>
<dbReference type="FunFam" id="3.40.50.300:FF:000429">
    <property type="entry name" value="Preprotein translocase subunit SecA"/>
    <property type="match status" value="1"/>
</dbReference>
<dbReference type="SUPFAM" id="SSF52540">
    <property type="entry name" value="P-loop containing nucleoside triphosphate hydrolases"/>
    <property type="match status" value="2"/>
</dbReference>
<evidence type="ECO:0000313" key="16">
    <source>
        <dbReference type="EMBL" id="MEO3717803.1"/>
    </source>
</evidence>
<comment type="subunit">
    <text evidence="12">Monomer and homodimer. Part of the essential Sec protein translocation apparatus which comprises SecA, SecYEG and auxiliary proteins SecDF. Other proteins may also be involved.</text>
</comment>
<evidence type="ECO:0000256" key="2">
    <source>
        <dbReference type="ARBA" id="ARBA00007650"/>
    </source>
</evidence>
<keyword evidence="11 12" id="KW-0472">Membrane</keyword>
<dbReference type="SUPFAM" id="SSF81886">
    <property type="entry name" value="Helical scaffold and wing domains of SecA"/>
    <property type="match status" value="1"/>
</dbReference>
<protein>
    <recommendedName>
        <fullName evidence="12">Protein translocase subunit SecA</fullName>
        <ecNumber evidence="12">7.4.2.8</ecNumber>
    </recommendedName>
</protein>
<proteinExistence type="inferred from homology"/>
<evidence type="ECO:0000256" key="6">
    <source>
        <dbReference type="ARBA" id="ARBA00022741"/>
    </source>
</evidence>
<dbReference type="InterPro" id="IPR026389">
    <property type="entry name" value="SecA_Actinobact-type"/>
</dbReference>
<keyword evidence="5 12" id="KW-0963">Cytoplasm</keyword>
<dbReference type="InterPro" id="IPR044722">
    <property type="entry name" value="SecA_SF2_C"/>
</dbReference>
<dbReference type="GO" id="GO:0017038">
    <property type="term" value="P:protein import"/>
    <property type="evidence" value="ECO:0007669"/>
    <property type="project" value="InterPro"/>
</dbReference>
<reference evidence="16" key="2">
    <citation type="submission" date="2024-05" db="EMBL/GenBank/DDBJ databases">
        <authorList>
            <person name="Wolfe A."/>
        </authorList>
    </citation>
    <scope>NUCLEOTIDE SEQUENCE</scope>
    <source>
        <strain evidence="16">UMB1064</strain>
    </source>
</reference>
<feature type="domain" description="SecA family profile" evidence="15">
    <location>
        <begin position="4"/>
        <end position="566"/>
    </location>
</feature>
<dbReference type="EMBL" id="JASOOY020000032">
    <property type="protein sequence ID" value="MEO3717803.1"/>
    <property type="molecule type" value="Genomic_DNA"/>
</dbReference>
<dbReference type="InterPro" id="IPR011116">
    <property type="entry name" value="SecA_Wing/Scaffold"/>
</dbReference>
<keyword evidence="9 12" id="KW-1278">Translocase</keyword>
<gene>
    <name evidence="16" type="primary">secA2</name>
    <name evidence="12" type="synonym">secA</name>
    <name evidence="16" type="ORF">QP460_009410</name>
</gene>
<name>A0AAW9SZ04_CORAY</name>
<dbReference type="NCBIfam" id="TIGR04221">
    <property type="entry name" value="SecA2_Mycobac"/>
    <property type="match status" value="1"/>
</dbReference>
<dbReference type="Pfam" id="PF01043">
    <property type="entry name" value="SecA_PP_bind"/>
    <property type="match status" value="1"/>
</dbReference>
<keyword evidence="10 12" id="KW-0811">Translocation</keyword>
<evidence type="ECO:0000256" key="3">
    <source>
        <dbReference type="ARBA" id="ARBA00022448"/>
    </source>
</evidence>
<evidence type="ECO:0000259" key="15">
    <source>
        <dbReference type="PROSITE" id="PS51196"/>
    </source>
</evidence>
<evidence type="ECO:0000256" key="4">
    <source>
        <dbReference type="ARBA" id="ARBA00022475"/>
    </source>
</evidence>
<dbReference type="RefSeq" id="WP_284826617.1">
    <property type="nucleotide sequence ID" value="NZ_JASOOY020000032.1"/>
</dbReference>
<dbReference type="Proteomes" id="UP001223646">
    <property type="component" value="Unassembled WGS sequence"/>
</dbReference>
<dbReference type="PROSITE" id="PS51192">
    <property type="entry name" value="HELICASE_ATP_BIND_1"/>
    <property type="match status" value="1"/>
</dbReference>
<dbReference type="InterPro" id="IPR027417">
    <property type="entry name" value="P-loop_NTPase"/>
</dbReference>
<keyword evidence="6 12" id="KW-0547">Nucleotide-binding</keyword>
<evidence type="ECO:0000259" key="13">
    <source>
        <dbReference type="PROSITE" id="PS51192"/>
    </source>
</evidence>
<keyword evidence="3 12" id="KW-0813">Transport</keyword>
<keyword evidence="8 12" id="KW-0653">Protein transport</keyword>
<dbReference type="Gene3D" id="3.40.50.300">
    <property type="entry name" value="P-loop containing nucleotide triphosphate hydrolases"/>
    <property type="match status" value="3"/>
</dbReference>
<dbReference type="Gene3D" id="3.90.1440.10">
    <property type="entry name" value="SecA, preprotein cross-linking domain"/>
    <property type="match status" value="1"/>
</dbReference>
<dbReference type="InterPro" id="IPR000185">
    <property type="entry name" value="SecA"/>
</dbReference>
<dbReference type="PANTHER" id="PTHR30612">
    <property type="entry name" value="SECA INNER MEMBRANE COMPONENT OF SEC PROTEIN SECRETION SYSTEM"/>
    <property type="match status" value="1"/>
</dbReference>
<dbReference type="AlphaFoldDB" id="A0AAW9SZ04"/>
<dbReference type="GO" id="GO:0006605">
    <property type="term" value="P:protein targeting"/>
    <property type="evidence" value="ECO:0007669"/>
    <property type="project" value="UniProtKB-UniRule"/>
</dbReference>
<feature type="domain" description="Helicase C-terminal" evidence="14">
    <location>
        <begin position="410"/>
        <end position="589"/>
    </location>
</feature>
<evidence type="ECO:0000256" key="9">
    <source>
        <dbReference type="ARBA" id="ARBA00022967"/>
    </source>
</evidence>
<dbReference type="InterPro" id="IPR020937">
    <property type="entry name" value="SecA_CS"/>
</dbReference>
<dbReference type="GO" id="GO:0005886">
    <property type="term" value="C:plasma membrane"/>
    <property type="evidence" value="ECO:0007669"/>
    <property type="project" value="UniProtKB-SubCell"/>
</dbReference>
<comment type="subcellular location">
    <subcellularLocation>
        <location evidence="12">Cell membrane</location>
        <topology evidence="12">Peripheral membrane protein</topology>
        <orientation evidence="12">Cytoplasmic side</orientation>
    </subcellularLocation>
    <subcellularLocation>
        <location evidence="12">Cytoplasm</location>
    </subcellularLocation>
    <subcellularLocation>
        <location evidence="1">Membrane</location>
        <topology evidence="1">Peripheral membrane protein</topology>
    </subcellularLocation>
    <text evidence="12">Distribution is 50-50.</text>
</comment>
<dbReference type="SMART" id="SM00958">
    <property type="entry name" value="SecA_PP_bind"/>
    <property type="match status" value="1"/>
</dbReference>
<dbReference type="GO" id="GO:0008564">
    <property type="term" value="F:protein-exporting ATPase activity"/>
    <property type="evidence" value="ECO:0007669"/>
    <property type="project" value="UniProtKB-EC"/>
</dbReference>
<dbReference type="EC" id="7.4.2.8" evidence="12"/>
<sequence>MAGFNWFWKALSGKQGRNQKRSVGLVAHAAELEPQVQALSDVDLADFTRQHATDAPELLAALREVSQRTLSMRPFDVQLQGALALMEGDVVQMATGEGKTLSGALAAAGFALRGHRVHSVTVNDYLAGRDAQWMQPLFGFLGLSVAAISPQEGPGERRKAYAADIVYAAVNELGFDVLRDRCAPAIEDRVQSPADVVIIDEADSVLVDEALVPLVLAGNEPGTAPTGQITDVVRRLQLGDDYTVDEGRRNVFLTDTGAARVERLLGIGSLYDAEHVGTTLVQVNVALHAHELLQRDVDYIVRDGKVQLIDASKGRVAELQRWPDGLQAAVEAKEGLQVSEGGRILDSMTIQQLVGRYDVTCGMTGTATSAGDQFREFYGLHVSVIEPNVPCIRDDEPDRIYATTDDAFAALVDEVVELNGTGRPILVGTRDVAESERLADALVLRGIESSVLNAKNDELEAQVIAGAGDIGRVTVSTQMAGRGTDIRLGGADESNRDAVVERGGLCVIGLGKHRTDRLDNQLRGRAGRQGDPGSSVFFVSLDDPVISEGAAGETLSVLPEDDGRVRDKRAYQFIDRAQRVTEATMLSIHATTWKYNKLIGDQREILDERREKLLTTTAAWEELSKLASARAKEVEAAVGRDVAEDAAREIMLSHLDRGWSDHLADLDDLRESIHLRALAKESPIDEFHRAAIGAFKNLVNNAVTESVQTFQEVEIDSDGAHLEDTGLARPSSTWTYMVNDNPLSNGGGSVVGSIAAMFR</sequence>
<evidence type="ECO:0000256" key="12">
    <source>
        <dbReference type="HAMAP-Rule" id="MF_01382"/>
    </source>
</evidence>
<dbReference type="InterPro" id="IPR014018">
    <property type="entry name" value="SecA_motor_DEAD"/>
</dbReference>
<dbReference type="Gene3D" id="1.10.3060.10">
    <property type="entry name" value="Helical scaffold and wing domains of SecA"/>
    <property type="match status" value="1"/>
</dbReference>
<feature type="binding site" evidence="12">
    <location>
        <begin position="96"/>
        <end position="100"/>
    </location>
    <ligand>
        <name>ATP</name>
        <dbReference type="ChEBI" id="CHEBI:30616"/>
    </ligand>
</feature>
<reference evidence="16" key="1">
    <citation type="submission" date="2023-05" db="EMBL/GenBank/DDBJ databases">
        <authorList>
            <person name="Du J."/>
        </authorList>
    </citation>
    <scope>NUCLEOTIDE SEQUENCE</scope>
    <source>
        <strain evidence="16">UMB1064</strain>
    </source>
</reference>
<keyword evidence="7 12" id="KW-0067">ATP-binding</keyword>
<evidence type="ECO:0000256" key="10">
    <source>
        <dbReference type="ARBA" id="ARBA00023010"/>
    </source>
</evidence>
<dbReference type="GO" id="GO:0065002">
    <property type="term" value="P:intracellular protein transmembrane transport"/>
    <property type="evidence" value="ECO:0007669"/>
    <property type="project" value="UniProtKB-UniRule"/>
</dbReference>
<feature type="domain" description="Helicase ATP-binding" evidence="13">
    <location>
        <begin position="80"/>
        <end position="275"/>
    </location>
</feature>
<evidence type="ECO:0000256" key="7">
    <source>
        <dbReference type="ARBA" id="ARBA00022840"/>
    </source>
</evidence>
<dbReference type="CDD" id="cd18803">
    <property type="entry name" value="SF2_C_secA"/>
    <property type="match status" value="1"/>
</dbReference>
<comment type="catalytic activity">
    <reaction evidence="12">
        <text>ATP + H2O + cellular proteinSide 1 = ADP + phosphate + cellular proteinSide 2.</text>
        <dbReference type="EC" id="7.4.2.8"/>
    </reaction>
</comment>